<sequence>PQDPGSWRAHRLSGEGVRPIGGLDAGGDVVAFAGIGERIHLVPLNQLEGGQAELRGSFSFRGMGVGDLRSLRILPEGLILLGGSEGTVLCTEKGEVIGRFDWKPVKPVLLVKDKLILADTGSSRVLLYDYRRENLVADLPLEHEPSSADVSPDGSYLFTADSSTNRLGVYDLRKGIFLGFLEGYGYGVVKVSADGTLYTTRREETGEGTLYILEKLETNLLNFLFPPERQREILRSAEGTYRRLRSRVRSARREEELESVEELEQLRKIRVPLRGVRELVRKAEEEIREKRWKILTEDLEEKLRSGTLKGSDLEALEERIEKAEEPYREALEKLKAKAEDHLRERLGKLLEETSSVLKKLEITHLPETESLPEVRRVRDFISLLPRRMQEEANRELQKTLHRQLLEARTRVFTVSLSDREVRFGRESFPRFRSGPRRLRWRFRIEGGIVGPEGSLGRVIFEREDGLLLEPRRFGNLFPEEELRRPPPWVGRYLRKLNALLSEERSPTPEPLIYEPTPWFVQNLERFTVLVREQLEFGEGILILEGDTGVGKNFLVEVFASLTGRPLFTVACNSRMEKEDVTYLYEFDPRRGTRRVYSDLVRALRTPGAIVYFDEINTLPPSLVKMFNPLFDYRRRLILPQGEAVRAHREVLLVGGMNPQNYLGVSELPQDIKSRADVLYIDYPPFQEGDLFYPDEAMILRNHLPSLARLGAEDFLLLWNTLVNDLPTDRGEHLRTPEREEEVRLLFELLRIASRIRTAYRLYQTQQSEEPVEFVFSLRDSVRCARRLRRYRSAKRAVLETVIPKISSPLEKEIVADMIERV</sequence>
<dbReference type="Gene3D" id="2.130.10.10">
    <property type="entry name" value="YVTN repeat-like/Quinoprotein amine dehydrogenase"/>
    <property type="match status" value="1"/>
</dbReference>
<dbReference type="InterPro" id="IPR027417">
    <property type="entry name" value="P-loop_NTPase"/>
</dbReference>
<organism evidence="3">
    <name type="scientific">Aquifex aeolicus</name>
    <dbReference type="NCBI Taxonomy" id="63363"/>
    <lineage>
        <taxon>Bacteria</taxon>
        <taxon>Pseudomonadati</taxon>
        <taxon>Aquificota</taxon>
        <taxon>Aquificia</taxon>
        <taxon>Aquificales</taxon>
        <taxon>Aquificaceae</taxon>
        <taxon>Aquifex</taxon>
    </lineage>
</organism>
<dbReference type="Gene3D" id="3.40.50.300">
    <property type="entry name" value="P-loop containing nucleotide triphosphate hydrolases"/>
    <property type="match status" value="1"/>
</dbReference>
<protein>
    <submittedName>
        <fullName evidence="3">ATPase</fullName>
    </submittedName>
</protein>
<name>A0A7C5Q0E4_AQUAO</name>
<feature type="coiled-coil region" evidence="1">
    <location>
        <begin position="234"/>
        <end position="333"/>
    </location>
</feature>
<dbReference type="InterPro" id="IPR025662">
    <property type="entry name" value="Sigma_54_int_dom_ATP-bd_1"/>
</dbReference>
<dbReference type="InterPro" id="IPR015943">
    <property type="entry name" value="WD40/YVTN_repeat-like_dom_sf"/>
</dbReference>
<dbReference type="InterPro" id="IPR011704">
    <property type="entry name" value="ATPase_dyneun-rel_AAA"/>
</dbReference>
<dbReference type="PROSITE" id="PS00675">
    <property type="entry name" value="SIGMA54_INTERACT_1"/>
    <property type="match status" value="1"/>
</dbReference>
<dbReference type="GO" id="GO:0005524">
    <property type="term" value="F:ATP binding"/>
    <property type="evidence" value="ECO:0007669"/>
    <property type="project" value="InterPro"/>
</dbReference>
<evidence type="ECO:0000256" key="1">
    <source>
        <dbReference type="SAM" id="Coils"/>
    </source>
</evidence>
<dbReference type="PANTHER" id="PTHR42759:SF1">
    <property type="entry name" value="MAGNESIUM-CHELATASE SUBUNIT CHLD"/>
    <property type="match status" value="1"/>
</dbReference>
<feature type="domain" description="ATPase dynein-related AAA" evidence="2">
    <location>
        <begin position="541"/>
        <end position="674"/>
    </location>
</feature>
<accession>A0A7C5Q0E4</accession>
<comment type="caution">
    <text evidence="3">The sequence shown here is derived from an EMBL/GenBank/DDBJ whole genome shotgun (WGS) entry which is preliminary data.</text>
</comment>
<dbReference type="EMBL" id="DRNB01000292">
    <property type="protein sequence ID" value="HHJ64816.1"/>
    <property type="molecule type" value="Genomic_DNA"/>
</dbReference>
<evidence type="ECO:0000259" key="2">
    <source>
        <dbReference type="Pfam" id="PF07728"/>
    </source>
</evidence>
<gene>
    <name evidence="3" type="ORF">ENJ61_07915</name>
</gene>
<dbReference type="Pfam" id="PF07728">
    <property type="entry name" value="AAA_5"/>
    <property type="match status" value="1"/>
</dbReference>
<dbReference type="GO" id="GO:0016887">
    <property type="term" value="F:ATP hydrolysis activity"/>
    <property type="evidence" value="ECO:0007669"/>
    <property type="project" value="InterPro"/>
</dbReference>
<dbReference type="SUPFAM" id="SSF52540">
    <property type="entry name" value="P-loop containing nucleoside triphosphate hydrolases"/>
    <property type="match status" value="1"/>
</dbReference>
<dbReference type="PANTHER" id="PTHR42759">
    <property type="entry name" value="MOXR FAMILY PROTEIN"/>
    <property type="match status" value="1"/>
</dbReference>
<keyword evidence="1" id="KW-0175">Coiled coil</keyword>
<evidence type="ECO:0000313" key="3">
    <source>
        <dbReference type="EMBL" id="HHJ64816.1"/>
    </source>
</evidence>
<dbReference type="SUPFAM" id="SSF101898">
    <property type="entry name" value="NHL repeat"/>
    <property type="match status" value="1"/>
</dbReference>
<proteinExistence type="predicted"/>
<reference evidence="3" key="1">
    <citation type="journal article" date="2020" name="mSystems">
        <title>Genome- and Community-Level Interaction Insights into Carbon Utilization and Element Cycling Functions of Hydrothermarchaeota in Hydrothermal Sediment.</title>
        <authorList>
            <person name="Zhou Z."/>
            <person name="Liu Y."/>
            <person name="Xu W."/>
            <person name="Pan J."/>
            <person name="Luo Z.H."/>
            <person name="Li M."/>
        </authorList>
    </citation>
    <scope>NUCLEOTIDE SEQUENCE [LARGE SCALE GENOMIC DNA]</scope>
    <source>
        <strain evidence="3">HyVt-501</strain>
    </source>
</reference>
<dbReference type="AlphaFoldDB" id="A0A7C5Q0E4"/>
<dbReference type="InterPro" id="IPR050764">
    <property type="entry name" value="CbbQ/NirQ/NorQ/GpvN"/>
</dbReference>
<dbReference type="Proteomes" id="UP000885792">
    <property type="component" value="Unassembled WGS sequence"/>
</dbReference>
<feature type="non-terminal residue" evidence="3">
    <location>
        <position position="1"/>
    </location>
</feature>